<reference evidence="1 2" key="1">
    <citation type="submission" date="2016-10" db="EMBL/GenBank/DDBJ databases">
        <authorList>
            <person name="de Groot N.N."/>
        </authorList>
    </citation>
    <scope>NUCLEOTIDE SEQUENCE [LARGE SCALE GENOMIC DNA]</scope>
    <source>
        <strain evidence="1 2">CGMCC 4.3510</strain>
    </source>
</reference>
<evidence type="ECO:0000313" key="2">
    <source>
        <dbReference type="Proteomes" id="UP000199323"/>
    </source>
</evidence>
<dbReference type="STRING" id="380248.SAMN05216251_12381"/>
<name>A0A1I2KLX5_9ACTN</name>
<dbReference type="AlphaFoldDB" id="A0A1I2KLX5"/>
<keyword evidence="2" id="KW-1185">Reference proteome</keyword>
<dbReference type="EMBL" id="FONG01000023">
    <property type="protein sequence ID" value="SFF66227.1"/>
    <property type="molecule type" value="Genomic_DNA"/>
</dbReference>
<gene>
    <name evidence="1" type="ORF">SAMN05216251_12381</name>
</gene>
<dbReference type="InterPro" id="IPR011010">
    <property type="entry name" value="DNA_brk_join_enz"/>
</dbReference>
<sequence>MVIPVEYAVAVDRFLSAADIGDNSRRVYRIALTTWAWLLVDREPPAGPARRSAAPPVVPLALLCAPGAGAAVAAAFATRAAAVGPRTANRELSILRGAVAWWTGEGWLDTDPTTGLRPRRVPASAARLGADEVRAVLALDAPLRDKVFWHLVHESGASVERLLALDTDRLDLPRRRSRSAGADAPSVRWRGGTAGLLPMLVVGRAAGPLFLTDRRAPAGTPAADRCPYTGRARLSYRRAAEIFTAATRPLDPAGRGWTLRQLQG</sequence>
<dbReference type="SUPFAM" id="SSF56349">
    <property type="entry name" value="DNA breaking-rejoining enzymes"/>
    <property type="match status" value="1"/>
</dbReference>
<accession>A0A1I2KLX5</accession>
<proteinExistence type="predicted"/>
<dbReference type="OrthoDB" id="3345368at2"/>
<organism evidence="1 2">
    <name type="scientific">Actinacidiphila alni</name>
    <dbReference type="NCBI Taxonomy" id="380248"/>
    <lineage>
        <taxon>Bacteria</taxon>
        <taxon>Bacillati</taxon>
        <taxon>Actinomycetota</taxon>
        <taxon>Actinomycetes</taxon>
        <taxon>Kitasatosporales</taxon>
        <taxon>Streptomycetaceae</taxon>
        <taxon>Actinacidiphila</taxon>
    </lineage>
</organism>
<dbReference type="GO" id="GO:0003677">
    <property type="term" value="F:DNA binding"/>
    <property type="evidence" value="ECO:0007669"/>
    <property type="project" value="InterPro"/>
</dbReference>
<dbReference type="Proteomes" id="UP000199323">
    <property type="component" value="Unassembled WGS sequence"/>
</dbReference>
<protein>
    <submittedName>
        <fullName evidence="1">Integrase/recombinase XerD</fullName>
    </submittedName>
</protein>
<evidence type="ECO:0000313" key="1">
    <source>
        <dbReference type="EMBL" id="SFF66227.1"/>
    </source>
</evidence>